<accession>A0A2R8BY02</accession>
<evidence type="ECO:0000313" key="1">
    <source>
        <dbReference type="EMBL" id="SPJ25030.1"/>
    </source>
</evidence>
<dbReference type="Pfam" id="PF11316">
    <property type="entry name" value="Rhamno_transf"/>
    <property type="match status" value="1"/>
</dbReference>
<reference evidence="1 2" key="1">
    <citation type="submission" date="2018-03" db="EMBL/GenBank/DDBJ databases">
        <authorList>
            <person name="Keele B.F."/>
        </authorList>
    </citation>
    <scope>NUCLEOTIDE SEQUENCE [LARGE SCALE GENOMIC DNA]</scope>
    <source>
        <strain evidence="1 2">CECT 8504</strain>
    </source>
</reference>
<gene>
    <name evidence="1" type="ORF">PAA8504_02873</name>
</gene>
<evidence type="ECO:0000313" key="2">
    <source>
        <dbReference type="Proteomes" id="UP000244912"/>
    </source>
</evidence>
<proteinExistence type="predicted"/>
<dbReference type="InterPro" id="IPR029044">
    <property type="entry name" value="Nucleotide-diphossugar_trans"/>
</dbReference>
<dbReference type="SUPFAM" id="SSF53448">
    <property type="entry name" value="Nucleotide-diphospho-sugar transferases"/>
    <property type="match status" value="1"/>
</dbReference>
<dbReference type="RefSeq" id="WP_108894833.1">
    <property type="nucleotide sequence ID" value="NZ_ONZF01000006.1"/>
</dbReference>
<evidence type="ECO:0008006" key="3">
    <source>
        <dbReference type="Google" id="ProtNLM"/>
    </source>
</evidence>
<protein>
    <recommendedName>
        <fullName evidence="3">Rhamnosyltransferase</fullName>
    </recommendedName>
</protein>
<dbReference type="EMBL" id="ONZF01000006">
    <property type="protein sequence ID" value="SPJ25030.1"/>
    <property type="molecule type" value="Genomic_DNA"/>
</dbReference>
<dbReference type="Proteomes" id="UP000244912">
    <property type="component" value="Unassembled WGS sequence"/>
</dbReference>
<organism evidence="1 2">
    <name type="scientific">Palleronia abyssalis</name>
    <dbReference type="NCBI Taxonomy" id="1501240"/>
    <lineage>
        <taxon>Bacteria</taxon>
        <taxon>Pseudomonadati</taxon>
        <taxon>Pseudomonadota</taxon>
        <taxon>Alphaproteobacteria</taxon>
        <taxon>Rhodobacterales</taxon>
        <taxon>Roseobacteraceae</taxon>
        <taxon>Palleronia</taxon>
    </lineage>
</organism>
<dbReference type="AlphaFoldDB" id="A0A2R8BY02"/>
<dbReference type="OrthoDB" id="9771846at2"/>
<dbReference type="InterPro" id="IPR021466">
    <property type="entry name" value="Put_rhamnosyl_transferase"/>
</dbReference>
<name>A0A2R8BY02_9RHOB</name>
<keyword evidence="2" id="KW-1185">Reference proteome</keyword>
<sequence length="278" mass="31364">MSHRVQVVGLVRFSFATIGNFYPGFDGIDAMEAFLFDPERLQRRFRLFETFCLPSLKGQTDQDFTCILLVGSNLPAPWKSRLSDLIADTPSIRVIEAKPQHHYSGIKAAFQAVSPDDCTHRITFRFDDDDALDNDFVARLKRTAPGLLDISGGDLPVALAHNLGFFLEERANNVAVYPVCERTPLSVGAALIAPREYVDNIYKTDHRQLPQFFDCWLDTKVHSYVRTVHRDNKANPHVTGRKIEMPNSEIDAILKKNFGRKLGEMRHYARGSGINASP</sequence>